<evidence type="ECO:0000313" key="11">
    <source>
        <dbReference type="Proteomes" id="UP001447516"/>
    </source>
</evidence>
<keyword evidence="4" id="KW-0028">Amino-acid biosynthesis</keyword>
<evidence type="ECO:0000313" key="10">
    <source>
        <dbReference type="EMBL" id="MEN3540318.1"/>
    </source>
</evidence>
<dbReference type="InterPro" id="IPR011060">
    <property type="entry name" value="RibuloseP-bd_barrel"/>
</dbReference>
<evidence type="ECO:0000256" key="5">
    <source>
        <dbReference type="ARBA" id="ARBA00022822"/>
    </source>
</evidence>
<dbReference type="EMBL" id="JBDJAW010000047">
    <property type="protein sequence ID" value="MEN3540318.1"/>
    <property type="molecule type" value="Genomic_DNA"/>
</dbReference>
<comment type="caution">
    <text evidence="10">The sequence shown here is derived from an EMBL/GenBank/DDBJ whole genome shotgun (WGS) entry which is preliminary data.</text>
</comment>
<dbReference type="SUPFAM" id="SSF51366">
    <property type="entry name" value="Ribulose-phoshate binding barrel"/>
    <property type="match status" value="1"/>
</dbReference>
<protein>
    <recommendedName>
        <fullName evidence="3">indole-3-glycerol-phosphate synthase</fullName>
        <ecNumber evidence="3">4.1.1.48</ecNumber>
    </recommendedName>
</protein>
<feature type="region of interest" description="Disordered" evidence="8">
    <location>
        <begin position="1"/>
        <end position="47"/>
    </location>
</feature>
<accession>A0ABV0B091</accession>
<organism evidence="10 11">
    <name type="scientific">Microbispora maris</name>
    <dbReference type="NCBI Taxonomy" id="3144104"/>
    <lineage>
        <taxon>Bacteria</taxon>
        <taxon>Bacillati</taxon>
        <taxon>Actinomycetota</taxon>
        <taxon>Actinomycetes</taxon>
        <taxon>Streptosporangiales</taxon>
        <taxon>Streptosporangiaceae</taxon>
        <taxon>Microbispora</taxon>
    </lineage>
</organism>
<keyword evidence="7" id="KW-0456">Lyase</keyword>
<evidence type="ECO:0000256" key="8">
    <source>
        <dbReference type="SAM" id="MobiDB-lite"/>
    </source>
</evidence>
<evidence type="ECO:0000256" key="4">
    <source>
        <dbReference type="ARBA" id="ARBA00022605"/>
    </source>
</evidence>
<evidence type="ECO:0000259" key="9">
    <source>
        <dbReference type="Pfam" id="PF00218"/>
    </source>
</evidence>
<keyword evidence="11" id="KW-1185">Reference proteome</keyword>
<name>A0ABV0B091_9ACTN</name>
<feature type="domain" description="Indole-3-glycerol phosphate synthase" evidence="9">
    <location>
        <begin position="47"/>
        <end position="109"/>
    </location>
</feature>
<dbReference type="Proteomes" id="UP001447516">
    <property type="component" value="Unassembled WGS sequence"/>
</dbReference>
<keyword evidence="6" id="KW-0057">Aromatic amino acid biosynthesis</keyword>
<dbReference type="RefSeq" id="WP_346230175.1">
    <property type="nucleotide sequence ID" value="NZ_JBDJAW010000047.1"/>
</dbReference>
<comment type="pathway">
    <text evidence="2">Amino-acid biosynthesis; L-tryptophan biosynthesis; L-tryptophan from chorismate: step 4/5.</text>
</comment>
<reference evidence="10 11" key="1">
    <citation type="submission" date="2024-05" db="EMBL/GenBank/DDBJ databases">
        <title>Microbispora sp.ZYX-F-249.</title>
        <authorList>
            <person name="Xie H."/>
        </authorList>
    </citation>
    <scope>NUCLEOTIDE SEQUENCE [LARGE SCALE GENOMIC DNA]</scope>
    <source>
        <strain evidence="10 11">ZYX-F-249</strain>
    </source>
</reference>
<sequence>MRGRGRPDAGRPGGRLGHGELGRQPGARSRPRARTLIQPTAGQPNVADGAAAMSVLSDRRHFGGHSDDLRAVCEVGGVPLPRKVLVPRPCRRPGAAVAGADPVLLIVAVSCHRRGSPGIGDGVRSPGR</sequence>
<dbReference type="InterPro" id="IPR013798">
    <property type="entry name" value="Indole-3-glycerol_P_synth_dom"/>
</dbReference>
<evidence type="ECO:0000256" key="2">
    <source>
        <dbReference type="ARBA" id="ARBA00004696"/>
    </source>
</evidence>
<dbReference type="InterPro" id="IPR013785">
    <property type="entry name" value="Aldolase_TIM"/>
</dbReference>
<evidence type="ECO:0000256" key="3">
    <source>
        <dbReference type="ARBA" id="ARBA00012362"/>
    </source>
</evidence>
<evidence type="ECO:0000256" key="7">
    <source>
        <dbReference type="ARBA" id="ARBA00023239"/>
    </source>
</evidence>
<dbReference type="Gene3D" id="3.20.20.70">
    <property type="entry name" value="Aldolase class I"/>
    <property type="match status" value="1"/>
</dbReference>
<evidence type="ECO:0000256" key="6">
    <source>
        <dbReference type="ARBA" id="ARBA00023141"/>
    </source>
</evidence>
<evidence type="ECO:0000256" key="1">
    <source>
        <dbReference type="ARBA" id="ARBA00001633"/>
    </source>
</evidence>
<dbReference type="Pfam" id="PF00218">
    <property type="entry name" value="IGPS"/>
    <property type="match status" value="1"/>
</dbReference>
<keyword evidence="5" id="KW-0822">Tryptophan biosynthesis</keyword>
<dbReference type="EC" id="4.1.1.48" evidence="3"/>
<gene>
    <name evidence="10" type="ORF">AAH991_34770</name>
</gene>
<proteinExistence type="predicted"/>
<comment type="catalytic activity">
    <reaction evidence="1">
        <text>1-(2-carboxyphenylamino)-1-deoxy-D-ribulose 5-phosphate + H(+) = (1S,2R)-1-C-(indol-3-yl)glycerol 3-phosphate + CO2 + H2O</text>
        <dbReference type="Rhea" id="RHEA:23476"/>
        <dbReference type="ChEBI" id="CHEBI:15377"/>
        <dbReference type="ChEBI" id="CHEBI:15378"/>
        <dbReference type="ChEBI" id="CHEBI:16526"/>
        <dbReference type="ChEBI" id="CHEBI:58613"/>
        <dbReference type="ChEBI" id="CHEBI:58866"/>
        <dbReference type="EC" id="4.1.1.48"/>
    </reaction>
</comment>